<feature type="non-terminal residue" evidence="1">
    <location>
        <position position="25"/>
    </location>
</feature>
<proteinExistence type="predicted"/>
<reference evidence="1" key="1">
    <citation type="submission" date="2018-10" db="EMBL/GenBank/DDBJ databases">
        <authorList>
            <person name="Hariharan J."/>
            <person name="Choudoir M.J."/>
            <person name="Diebold P."/>
            <person name="Panke-Buisse K."/>
            <person name="Campbell A.N."/>
            <person name="Buckley D.H."/>
        </authorList>
    </citation>
    <scope>NUCLEOTIDE SEQUENCE</scope>
    <source>
        <strain evidence="1">Gb1</strain>
    </source>
</reference>
<evidence type="ECO:0000313" key="1">
    <source>
        <dbReference type="EMBL" id="TXS24085.1"/>
    </source>
</evidence>
<sequence>MRKRASAAVIGLAIAGVSMFATSSA</sequence>
<dbReference type="EMBL" id="RDBM01000037">
    <property type="protein sequence ID" value="TXS24085.1"/>
    <property type="molecule type" value="Genomic_DNA"/>
</dbReference>
<gene>
    <name evidence="1" type="ORF">EAO74_26670</name>
</gene>
<comment type="caution">
    <text evidence="1">The sequence shown here is derived from an EMBL/GenBank/DDBJ whole genome shotgun (WGS) entry which is preliminary data.</text>
</comment>
<protein>
    <submittedName>
        <fullName evidence="1">Chitin-binding protein</fullName>
    </submittedName>
</protein>
<name>A0A652KK33_9ACTN</name>
<organism evidence="1">
    <name type="scientific">Streptomyces sp. gb1(2016)</name>
    <dbReference type="NCBI Taxonomy" id="1828321"/>
    <lineage>
        <taxon>Bacteria</taxon>
        <taxon>Bacillati</taxon>
        <taxon>Actinomycetota</taxon>
        <taxon>Actinomycetes</taxon>
        <taxon>Kitasatosporales</taxon>
        <taxon>Streptomycetaceae</taxon>
        <taxon>Streptomyces</taxon>
    </lineage>
</organism>
<accession>A0A652KK33</accession>
<dbReference type="AlphaFoldDB" id="A0A652KK33"/>